<keyword evidence="2" id="KW-1185">Reference proteome</keyword>
<reference evidence="2" key="1">
    <citation type="journal article" date="2023" name="Hortic. Res.">
        <title>A chromosome-level phased genome enabling allele-level studies in sweet orange: a case study on citrus Huanglongbing tolerance.</title>
        <authorList>
            <person name="Wu B."/>
            <person name="Yu Q."/>
            <person name="Deng Z."/>
            <person name="Duan Y."/>
            <person name="Luo F."/>
            <person name="Gmitter F. Jr."/>
        </authorList>
    </citation>
    <scope>NUCLEOTIDE SEQUENCE [LARGE SCALE GENOMIC DNA]</scope>
    <source>
        <strain evidence="2">cv. Valencia</strain>
    </source>
</reference>
<evidence type="ECO:0000313" key="1">
    <source>
        <dbReference type="EMBL" id="KAH9695328.1"/>
    </source>
</evidence>
<accession>A0ACB8IED5</accession>
<protein>
    <submittedName>
        <fullName evidence="1">Plant basic secretory protein family protein</fullName>
    </submittedName>
</protein>
<sequence>MADHSAFFLISLLTLTAMQGIHAVDYTVSNRAATTPGGMRFANEIGAEYTLFQQNTEADRKNIPQVDLFIDDMKPGEIAFTSNNGIHYGDDFIQNIPVDLIKQEFSGVMYHEMTHVWQWNGNNAPNIGWLIEGIADFGTMWNQGHSSVAARFLDYCNDLRNGFVAELNKKMRDGYNDNFFMELLGKSIDQLWNDYKAKYGN</sequence>
<proteinExistence type="predicted"/>
<gene>
    <name evidence="1" type="ORF">KPL71_022726</name>
</gene>
<name>A0ACB8IED5_CITSI</name>
<organism evidence="1 2">
    <name type="scientific">Citrus sinensis</name>
    <name type="common">Sweet orange</name>
    <name type="synonym">Citrus aurantium var. sinensis</name>
    <dbReference type="NCBI Taxonomy" id="2711"/>
    <lineage>
        <taxon>Eukaryota</taxon>
        <taxon>Viridiplantae</taxon>
        <taxon>Streptophyta</taxon>
        <taxon>Embryophyta</taxon>
        <taxon>Tracheophyta</taxon>
        <taxon>Spermatophyta</taxon>
        <taxon>Magnoliopsida</taxon>
        <taxon>eudicotyledons</taxon>
        <taxon>Gunneridae</taxon>
        <taxon>Pentapetalae</taxon>
        <taxon>rosids</taxon>
        <taxon>malvids</taxon>
        <taxon>Sapindales</taxon>
        <taxon>Rutaceae</taxon>
        <taxon>Aurantioideae</taxon>
        <taxon>Citrus</taxon>
    </lineage>
</organism>
<comment type="caution">
    <text evidence="1">The sequence shown here is derived from an EMBL/GenBank/DDBJ whole genome shotgun (WGS) entry which is preliminary data.</text>
</comment>
<dbReference type="Proteomes" id="UP000829398">
    <property type="component" value="Chromosome 8"/>
</dbReference>
<evidence type="ECO:0000313" key="2">
    <source>
        <dbReference type="Proteomes" id="UP000829398"/>
    </source>
</evidence>
<dbReference type="EMBL" id="CM039177">
    <property type="protein sequence ID" value="KAH9695328.1"/>
    <property type="molecule type" value="Genomic_DNA"/>
</dbReference>